<keyword evidence="4" id="KW-0805">Transcription regulation</keyword>
<dbReference type="GO" id="GO:0003714">
    <property type="term" value="F:transcription corepressor activity"/>
    <property type="evidence" value="ECO:0007669"/>
    <property type="project" value="InterPro"/>
</dbReference>
<evidence type="ECO:0000256" key="2">
    <source>
        <dbReference type="ARBA" id="ARBA00017426"/>
    </source>
</evidence>
<organism evidence="7">
    <name type="scientific">Culex pipiens</name>
    <name type="common">House mosquito</name>
    <dbReference type="NCBI Taxonomy" id="7175"/>
    <lineage>
        <taxon>Eukaryota</taxon>
        <taxon>Metazoa</taxon>
        <taxon>Ecdysozoa</taxon>
        <taxon>Arthropoda</taxon>
        <taxon>Hexapoda</taxon>
        <taxon>Insecta</taxon>
        <taxon>Pterygota</taxon>
        <taxon>Neoptera</taxon>
        <taxon>Endopterygota</taxon>
        <taxon>Diptera</taxon>
        <taxon>Nematocera</taxon>
        <taxon>Culicoidea</taxon>
        <taxon>Culicidae</taxon>
        <taxon>Culicinae</taxon>
        <taxon>Culicini</taxon>
        <taxon>Culex</taxon>
        <taxon>Culex</taxon>
    </lineage>
</organism>
<accession>A0A8D8J3H7</accession>
<dbReference type="PANTHER" id="PTHR13082">
    <property type="entry name" value="SAP18"/>
    <property type="match status" value="1"/>
</dbReference>
<evidence type="ECO:0000256" key="5">
    <source>
        <dbReference type="ARBA" id="ARBA00023163"/>
    </source>
</evidence>
<dbReference type="EMBL" id="HBUE01269520">
    <property type="protein sequence ID" value="CAG6563231.1"/>
    <property type="molecule type" value="Transcribed_RNA"/>
</dbReference>
<evidence type="ECO:0000256" key="6">
    <source>
        <dbReference type="ARBA" id="ARBA00030511"/>
    </source>
</evidence>
<name>A0A8D8J3H7_CULPI</name>
<dbReference type="FunFam" id="3.10.20.550:FF:000001">
    <property type="entry name" value="Histone deacetylase complex subunit SAP18"/>
    <property type="match status" value="1"/>
</dbReference>
<comment type="similarity">
    <text evidence="1">Belongs to the SAP18 family.</text>
</comment>
<dbReference type="GO" id="GO:0005634">
    <property type="term" value="C:nucleus"/>
    <property type="evidence" value="ECO:0007669"/>
    <property type="project" value="TreeGrafter"/>
</dbReference>
<proteinExistence type="inferred from homology"/>
<dbReference type="InterPro" id="IPR042534">
    <property type="entry name" value="SAP18_sf"/>
</dbReference>
<keyword evidence="3" id="KW-0678">Repressor</keyword>
<evidence type="ECO:0000313" key="7">
    <source>
        <dbReference type="EMBL" id="CAG6563231.1"/>
    </source>
</evidence>
<reference evidence="7" key="1">
    <citation type="submission" date="2021-05" db="EMBL/GenBank/DDBJ databases">
        <authorList>
            <person name="Alioto T."/>
            <person name="Alioto T."/>
            <person name="Gomez Garrido J."/>
        </authorList>
    </citation>
    <scope>NUCLEOTIDE SEQUENCE</scope>
</reference>
<keyword evidence="5" id="KW-0804">Transcription</keyword>
<dbReference type="EMBL" id="HBUE01164257">
    <property type="protein sequence ID" value="CAG6511796.1"/>
    <property type="molecule type" value="Transcribed_RNA"/>
</dbReference>
<sequence length="174" mass="19750">MAGLESMIVEDKSQQAQKAVDREKVKHFSVVLGWGKSQHFHGSIPTPQTCPLLLRVFCSTGRHHSASEYNHGNVPTNELQIYTWMDATLRELTTLVRDVNPETRRKGTYFDFAIVSPDRSSMYRMREIGVTCSGQKGADDTKTLGHAKFTIGDYMDINITPPNRMPPPRRPRPY</sequence>
<dbReference type="InterPro" id="IPR010516">
    <property type="entry name" value="SAP18"/>
</dbReference>
<dbReference type="Pfam" id="PF06487">
    <property type="entry name" value="SAP18"/>
    <property type="match status" value="1"/>
</dbReference>
<dbReference type="PANTHER" id="PTHR13082:SF0">
    <property type="entry name" value="HISTONE DEACETYLASE COMPLEX SUBUNIT SAP18"/>
    <property type="match status" value="1"/>
</dbReference>
<dbReference type="Gene3D" id="3.10.20.550">
    <property type="entry name" value="ASAP complex, SAP18 subunit"/>
    <property type="match status" value="1"/>
</dbReference>
<evidence type="ECO:0000256" key="4">
    <source>
        <dbReference type="ARBA" id="ARBA00023015"/>
    </source>
</evidence>
<dbReference type="AlphaFoldDB" id="A0A8D8J3H7"/>
<dbReference type="PIRSF" id="PIRSF037637">
    <property type="entry name" value="HDAC_SAP18"/>
    <property type="match status" value="1"/>
</dbReference>
<evidence type="ECO:0000256" key="3">
    <source>
        <dbReference type="ARBA" id="ARBA00022491"/>
    </source>
</evidence>
<evidence type="ECO:0000256" key="1">
    <source>
        <dbReference type="ARBA" id="ARBA00009143"/>
    </source>
</evidence>
<protein>
    <recommendedName>
        <fullName evidence="2">Histone deacetylase complex subunit SAP18</fullName>
    </recommendedName>
    <alternativeName>
        <fullName evidence="6">18 kDa Sin3-associated polypeptide</fullName>
    </alternativeName>
</protein>
<dbReference type="InterPro" id="IPR017250">
    <property type="entry name" value="Hist_deAcase_cplx_SAP18"/>
</dbReference>